<evidence type="ECO:0000313" key="1">
    <source>
        <dbReference type="EMBL" id="TWT50129.1"/>
    </source>
</evidence>
<evidence type="ECO:0000313" key="2">
    <source>
        <dbReference type="Proteomes" id="UP000318053"/>
    </source>
</evidence>
<protein>
    <submittedName>
        <fullName evidence="1">Uncharacterized protein</fullName>
    </submittedName>
</protein>
<reference evidence="1 2" key="1">
    <citation type="submission" date="2019-02" db="EMBL/GenBank/DDBJ databases">
        <title>Deep-cultivation of Planctomycetes and their phenomic and genomic characterization uncovers novel biology.</title>
        <authorList>
            <person name="Wiegand S."/>
            <person name="Jogler M."/>
            <person name="Boedeker C."/>
            <person name="Pinto D."/>
            <person name="Vollmers J."/>
            <person name="Rivas-Marin E."/>
            <person name="Kohn T."/>
            <person name="Peeters S.H."/>
            <person name="Heuer A."/>
            <person name="Rast P."/>
            <person name="Oberbeckmann S."/>
            <person name="Bunk B."/>
            <person name="Jeske O."/>
            <person name="Meyerdierks A."/>
            <person name="Storesund J.E."/>
            <person name="Kallscheuer N."/>
            <person name="Luecker S."/>
            <person name="Lage O.M."/>
            <person name="Pohl T."/>
            <person name="Merkel B.J."/>
            <person name="Hornburger P."/>
            <person name="Mueller R.-W."/>
            <person name="Bruemmer F."/>
            <person name="Labrenz M."/>
            <person name="Spormann A.M."/>
            <person name="Op Den Camp H."/>
            <person name="Overmann J."/>
            <person name="Amann R."/>
            <person name="Jetten M.S.M."/>
            <person name="Mascher T."/>
            <person name="Medema M.H."/>
            <person name="Devos D.P."/>
            <person name="Kaster A.-K."/>
            <person name="Ovreas L."/>
            <person name="Rohde M."/>
            <person name="Galperin M.Y."/>
            <person name="Jogler C."/>
        </authorList>
    </citation>
    <scope>NUCLEOTIDE SEQUENCE [LARGE SCALE GENOMIC DNA]</scope>
    <source>
        <strain evidence="1 2">CA85</strain>
    </source>
</reference>
<organism evidence="1 2">
    <name type="scientific">Allorhodopirellula solitaria</name>
    <dbReference type="NCBI Taxonomy" id="2527987"/>
    <lineage>
        <taxon>Bacteria</taxon>
        <taxon>Pseudomonadati</taxon>
        <taxon>Planctomycetota</taxon>
        <taxon>Planctomycetia</taxon>
        <taxon>Pirellulales</taxon>
        <taxon>Pirellulaceae</taxon>
        <taxon>Allorhodopirellula</taxon>
    </lineage>
</organism>
<accession>A0A5C5WJ17</accession>
<sequence length="140" mass="15747">MGHDYIDIGTSHLRLNDFHIWTLHHFFCDAIATSTPESFGTDADTFNALQKYLESWEWLGPGIVTGCDFNSFATTPSRLNLLRTLISATRERLTRFGDAIPLSYLDDHVNSSMAYYLAPQPTATFTDIIDRLLALISQDG</sequence>
<dbReference type="AlphaFoldDB" id="A0A5C5WJ17"/>
<proteinExistence type="predicted"/>
<comment type="caution">
    <text evidence="1">The sequence shown here is derived from an EMBL/GenBank/DDBJ whole genome shotgun (WGS) entry which is preliminary data.</text>
</comment>
<keyword evidence="2" id="KW-1185">Reference proteome</keyword>
<gene>
    <name evidence="1" type="ORF">CA85_52630</name>
</gene>
<name>A0A5C5WJ17_9BACT</name>
<dbReference type="Proteomes" id="UP000318053">
    <property type="component" value="Unassembled WGS sequence"/>
</dbReference>
<dbReference type="EMBL" id="SJPK01000051">
    <property type="protein sequence ID" value="TWT50129.1"/>
    <property type="molecule type" value="Genomic_DNA"/>
</dbReference>